<feature type="transmembrane region" description="Helical" evidence="2">
    <location>
        <begin position="161"/>
        <end position="181"/>
    </location>
</feature>
<accession>A0A5J5EXR6</accession>
<sequence length="814" mass="90813">SFDTAYQRVGPQSYTDVPSTSESPSSSDCAGKELPRKTTFFARNTGWRPATLKLPFLLFFAFVTILMIIGAELTLRRSQAHGERRDEYLVNYGPLAIGVLYGILYVSIDHNVKRQIVKPGGVTAEHSLLLEYPYVLTIAAPFIAVRKSLHVGITDMGGFNIIYDILTITYGITPLMSTILAKEPNVQRTSNFEIKGEDRITTSFSIWLSINILTVAAEFTVGLRALPFESAVNTDLLLGRNGLPSQQYIRPIWIASRIVRVFTLLLPQDPRFITKLAHTQSGDLLSSWLVFARGQYSQYFTNRYWIPKSSVARYRMRTNISLAMLYTPELATFTAIAETAEAQRRLHIATLLCSHPCAERLLRFSYSRRSIGCDPGSIASAMASVDTCVLEHFKMQKNRSPQGIGLPDRFGSTSHATIFDDGCSLRWKLCLSFRASRVAQLIRSRRSRAAIADARISLGVNYDLETAALRTVAALRVRTICLRFGACYLLGQRACGCIGRSYRGTDNNSFHANIYAGAPTTKNTPHQHRTAYGTTNIRLLWNNSILARGILELPGPTPVSRKHLQKHLRTSESWTKRTSGNSATRTSDRSWSGGILNATMGKTIEAADDLVNQHNGTALSGLLTVVSQRWLRGTGKEQRTSFSIPVRCSVSTAQYGRRTFTDTHRAMAHPQLEQEATKKQPRLDLYSYPEESARSMAALHGHQVFAADQRSAETAETVYWETRIVMAPVAVYLFIPAIVAVYFSMYSAFTVHAPTTLAGLYASGTETIRNKERRKRLEMLGNTYGYGWYLGKDGGKHVGIEKEPLLGRRSDHRV</sequence>
<dbReference type="Proteomes" id="UP000326924">
    <property type="component" value="Unassembled WGS sequence"/>
</dbReference>
<comment type="caution">
    <text evidence="3">The sequence shown here is derived from an EMBL/GenBank/DDBJ whole genome shotgun (WGS) entry which is preliminary data.</text>
</comment>
<feature type="region of interest" description="Disordered" evidence="1">
    <location>
        <begin position="1"/>
        <end position="31"/>
    </location>
</feature>
<feature type="transmembrane region" description="Helical" evidence="2">
    <location>
        <begin position="88"/>
        <end position="108"/>
    </location>
</feature>
<keyword evidence="2" id="KW-0472">Membrane</keyword>
<feature type="non-terminal residue" evidence="3">
    <location>
        <position position="1"/>
    </location>
</feature>
<keyword evidence="2" id="KW-1133">Transmembrane helix</keyword>
<organism evidence="3 4">
    <name type="scientific">Sphaerosporella brunnea</name>
    <dbReference type="NCBI Taxonomy" id="1250544"/>
    <lineage>
        <taxon>Eukaryota</taxon>
        <taxon>Fungi</taxon>
        <taxon>Dikarya</taxon>
        <taxon>Ascomycota</taxon>
        <taxon>Pezizomycotina</taxon>
        <taxon>Pezizomycetes</taxon>
        <taxon>Pezizales</taxon>
        <taxon>Pyronemataceae</taxon>
        <taxon>Sphaerosporella</taxon>
    </lineage>
</organism>
<evidence type="ECO:0000313" key="3">
    <source>
        <dbReference type="EMBL" id="KAA8905832.1"/>
    </source>
</evidence>
<dbReference type="PANTHER" id="PTHR37544:SF3">
    <property type="entry name" value="SPRAY"/>
    <property type="match status" value="1"/>
</dbReference>
<dbReference type="InParanoid" id="A0A5J5EXR6"/>
<feature type="transmembrane region" description="Helical" evidence="2">
    <location>
        <begin position="724"/>
        <end position="743"/>
    </location>
</feature>
<reference evidence="3 4" key="1">
    <citation type="submission" date="2019-09" db="EMBL/GenBank/DDBJ databases">
        <title>Draft genome of the ectomycorrhizal ascomycete Sphaerosporella brunnea.</title>
        <authorList>
            <consortium name="DOE Joint Genome Institute"/>
            <person name="Benucci G.M."/>
            <person name="Marozzi G."/>
            <person name="Antonielli L."/>
            <person name="Sanchez S."/>
            <person name="Marco P."/>
            <person name="Wang X."/>
            <person name="Falini L.B."/>
            <person name="Barry K."/>
            <person name="Haridas S."/>
            <person name="Lipzen A."/>
            <person name="Labutti K."/>
            <person name="Grigoriev I.V."/>
            <person name="Murat C."/>
            <person name="Martin F."/>
            <person name="Albertini E."/>
            <person name="Donnini D."/>
            <person name="Bonito G."/>
        </authorList>
    </citation>
    <scope>NUCLEOTIDE SEQUENCE [LARGE SCALE GENOMIC DNA]</scope>
    <source>
        <strain evidence="3 4">Sb_GMNB300</strain>
    </source>
</reference>
<evidence type="ECO:0000313" key="4">
    <source>
        <dbReference type="Proteomes" id="UP000326924"/>
    </source>
</evidence>
<name>A0A5J5EXR6_9PEZI</name>
<feature type="compositionally biased region" description="Low complexity" evidence="1">
    <location>
        <begin position="18"/>
        <end position="27"/>
    </location>
</feature>
<feature type="transmembrane region" description="Helical" evidence="2">
    <location>
        <begin position="56"/>
        <end position="76"/>
    </location>
</feature>
<keyword evidence="4" id="KW-1185">Reference proteome</keyword>
<feature type="compositionally biased region" description="Polar residues" evidence="1">
    <location>
        <begin position="1"/>
        <end position="17"/>
    </location>
</feature>
<keyword evidence="2" id="KW-0812">Transmembrane</keyword>
<feature type="region of interest" description="Disordered" evidence="1">
    <location>
        <begin position="567"/>
        <end position="590"/>
    </location>
</feature>
<evidence type="ECO:0000256" key="2">
    <source>
        <dbReference type="SAM" id="Phobius"/>
    </source>
</evidence>
<dbReference type="AlphaFoldDB" id="A0A5J5EXR6"/>
<proteinExistence type="predicted"/>
<gene>
    <name evidence="3" type="ORF">FN846DRAFT_949717</name>
</gene>
<feature type="transmembrane region" description="Helical" evidence="2">
    <location>
        <begin position="128"/>
        <end position="149"/>
    </location>
</feature>
<evidence type="ECO:0000256" key="1">
    <source>
        <dbReference type="SAM" id="MobiDB-lite"/>
    </source>
</evidence>
<dbReference type="OrthoDB" id="3248909at2759"/>
<protein>
    <submittedName>
        <fullName evidence="3">Uncharacterized protein</fullName>
    </submittedName>
</protein>
<feature type="compositionally biased region" description="Polar residues" evidence="1">
    <location>
        <begin position="571"/>
        <end position="585"/>
    </location>
</feature>
<dbReference type="PANTHER" id="PTHR37544">
    <property type="entry name" value="SPRAY-RELATED"/>
    <property type="match status" value="1"/>
</dbReference>
<dbReference type="EMBL" id="VXIS01000095">
    <property type="protein sequence ID" value="KAA8905832.1"/>
    <property type="molecule type" value="Genomic_DNA"/>
</dbReference>